<protein>
    <submittedName>
        <fullName evidence="2">Uncharacterized protein</fullName>
    </submittedName>
</protein>
<evidence type="ECO:0000313" key="2">
    <source>
        <dbReference type="EMBL" id="JAQ04963.1"/>
    </source>
</evidence>
<dbReference type="AlphaFoldDB" id="A0A146L985"/>
<feature type="non-terminal residue" evidence="2">
    <location>
        <position position="157"/>
    </location>
</feature>
<proteinExistence type="predicted"/>
<keyword evidence="1" id="KW-0812">Transmembrane</keyword>
<accession>A0A146L985</accession>
<gene>
    <name evidence="2" type="ORF">g.10236</name>
</gene>
<dbReference type="EMBL" id="GDHC01013666">
    <property type="protein sequence ID" value="JAQ04963.1"/>
    <property type="molecule type" value="Transcribed_RNA"/>
</dbReference>
<sequence>MVVFVIVFVLPSHNLVGFTTILFILTCFYLTRRCICVIQHFLNYILQCVHCISGLLLPSAVPLTDTRFHAEWVSMLDIKVLEDVRVRLNLNFITVFLLYFDTVSSTSVLVHTSLCWCWQITVRNRLNFNIVCVVHCFTVTVLLYLSTAIAAAATTTV</sequence>
<keyword evidence="1" id="KW-0472">Membrane</keyword>
<feature type="transmembrane region" description="Helical" evidence="1">
    <location>
        <begin position="41"/>
        <end position="61"/>
    </location>
</feature>
<name>A0A146L985_LYGHE</name>
<reference evidence="2" key="1">
    <citation type="journal article" date="2016" name="Gigascience">
        <title>De novo construction of an expanded transcriptome assembly for the western tarnished plant bug, Lygus hesperus.</title>
        <authorList>
            <person name="Tassone E.E."/>
            <person name="Geib S.M."/>
            <person name="Hall B."/>
            <person name="Fabrick J.A."/>
            <person name="Brent C.S."/>
            <person name="Hull J.J."/>
        </authorList>
    </citation>
    <scope>NUCLEOTIDE SEQUENCE</scope>
</reference>
<keyword evidence="1" id="KW-1133">Transmembrane helix</keyword>
<feature type="transmembrane region" description="Helical" evidence="1">
    <location>
        <begin position="92"/>
        <end position="118"/>
    </location>
</feature>
<feature type="transmembrane region" description="Helical" evidence="1">
    <location>
        <begin position="6"/>
        <end position="29"/>
    </location>
</feature>
<organism evidence="2">
    <name type="scientific">Lygus hesperus</name>
    <name type="common">Western plant bug</name>
    <dbReference type="NCBI Taxonomy" id="30085"/>
    <lineage>
        <taxon>Eukaryota</taxon>
        <taxon>Metazoa</taxon>
        <taxon>Ecdysozoa</taxon>
        <taxon>Arthropoda</taxon>
        <taxon>Hexapoda</taxon>
        <taxon>Insecta</taxon>
        <taxon>Pterygota</taxon>
        <taxon>Neoptera</taxon>
        <taxon>Paraneoptera</taxon>
        <taxon>Hemiptera</taxon>
        <taxon>Heteroptera</taxon>
        <taxon>Panheteroptera</taxon>
        <taxon>Cimicomorpha</taxon>
        <taxon>Miridae</taxon>
        <taxon>Mirini</taxon>
        <taxon>Lygus</taxon>
    </lineage>
</organism>
<evidence type="ECO:0000256" key="1">
    <source>
        <dbReference type="SAM" id="Phobius"/>
    </source>
</evidence>
<feature type="transmembrane region" description="Helical" evidence="1">
    <location>
        <begin position="130"/>
        <end position="153"/>
    </location>
</feature>